<dbReference type="Pfam" id="PF00148">
    <property type="entry name" value="Oxidored_nitro"/>
    <property type="match status" value="1"/>
</dbReference>
<dbReference type="AlphaFoldDB" id="W9VCX1"/>
<name>W9VCX1_9GAMM</name>
<dbReference type="InterPro" id="IPR000510">
    <property type="entry name" value="Nase/OxRdtase_comp1"/>
</dbReference>
<dbReference type="GO" id="GO:0016491">
    <property type="term" value="F:oxidoreductase activity"/>
    <property type="evidence" value="ECO:0007669"/>
    <property type="project" value="InterPro"/>
</dbReference>
<gene>
    <name evidence="2" type="ORF">D779_2017</name>
</gene>
<feature type="domain" description="Nitrogenase/oxidoreductase component 1" evidence="1">
    <location>
        <begin position="2"/>
        <end position="37"/>
    </location>
</feature>
<dbReference type="PATRIC" id="fig|1249627.3.peg.2337"/>
<evidence type="ECO:0000313" key="2">
    <source>
        <dbReference type="EMBL" id="EXJ14811.1"/>
    </source>
</evidence>
<dbReference type="SUPFAM" id="SSF53807">
    <property type="entry name" value="Helical backbone' metal receptor"/>
    <property type="match status" value="1"/>
</dbReference>
<dbReference type="Proteomes" id="UP000019460">
    <property type="component" value="Unassembled WGS sequence"/>
</dbReference>
<dbReference type="eggNOG" id="COG2710">
    <property type="taxonomic scope" value="Bacteria"/>
</dbReference>
<evidence type="ECO:0000259" key="1">
    <source>
        <dbReference type="Pfam" id="PF00148"/>
    </source>
</evidence>
<sequence length="51" mass="5785">MHTAERLGIPLLRAGFPQYDRLGGYTRTWIGYQGTRATERARPSSTWPTSC</sequence>
<evidence type="ECO:0000313" key="3">
    <source>
        <dbReference type="Proteomes" id="UP000019460"/>
    </source>
</evidence>
<accession>W9VCX1</accession>
<comment type="caution">
    <text evidence="2">The sequence shown here is derived from an EMBL/GenBank/DDBJ whole genome shotgun (WGS) entry which is preliminary data.</text>
</comment>
<dbReference type="Gene3D" id="3.40.50.1980">
    <property type="entry name" value="Nitrogenase molybdenum iron protein domain"/>
    <property type="match status" value="1"/>
</dbReference>
<protein>
    <submittedName>
        <fullName evidence="2">Nitrogenase FeMo-cofactor scaffold and assembly protein NifN</fullName>
    </submittedName>
</protein>
<reference evidence="2 3" key="1">
    <citation type="submission" date="2012-11" db="EMBL/GenBank/DDBJ databases">
        <title>Genome assembly of Thiorhodococcus sp. AK35.</title>
        <authorList>
            <person name="Nupur N."/>
            <person name="Khatri I."/>
            <person name="Subramanian S."/>
            <person name="Pinnaka A."/>
        </authorList>
    </citation>
    <scope>NUCLEOTIDE SEQUENCE [LARGE SCALE GENOMIC DNA]</scope>
    <source>
        <strain evidence="2 3">AK35</strain>
    </source>
</reference>
<dbReference type="STRING" id="1249627.D779_2017"/>
<dbReference type="EMBL" id="AONC01000035">
    <property type="protein sequence ID" value="EXJ14811.1"/>
    <property type="molecule type" value="Genomic_DNA"/>
</dbReference>
<proteinExistence type="predicted"/>
<organism evidence="2 3">
    <name type="scientific">Imhoffiella purpurea</name>
    <dbReference type="NCBI Taxonomy" id="1249627"/>
    <lineage>
        <taxon>Bacteria</taxon>
        <taxon>Pseudomonadati</taxon>
        <taxon>Pseudomonadota</taxon>
        <taxon>Gammaproteobacteria</taxon>
        <taxon>Chromatiales</taxon>
        <taxon>Chromatiaceae</taxon>
        <taxon>Imhoffiella</taxon>
    </lineage>
</organism>
<keyword evidence="3" id="KW-1185">Reference proteome</keyword>